<organism evidence="1 2">
    <name type="scientific">Pleurodeles waltl</name>
    <name type="common">Iberian ribbed newt</name>
    <dbReference type="NCBI Taxonomy" id="8319"/>
    <lineage>
        <taxon>Eukaryota</taxon>
        <taxon>Metazoa</taxon>
        <taxon>Chordata</taxon>
        <taxon>Craniata</taxon>
        <taxon>Vertebrata</taxon>
        <taxon>Euteleostomi</taxon>
        <taxon>Amphibia</taxon>
        <taxon>Batrachia</taxon>
        <taxon>Caudata</taxon>
        <taxon>Salamandroidea</taxon>
        <taxon>Salamandridae</taxon>
        <taxon>Pleurodelinae</taxon>
        <taxon>Pleurodeles</taxon>
    </lineage>
</organism>
<gene>
    <name evidence="1" type="ORF">NDU88_005607</name>
</gene>
<sequence>MGVTMLTQEDGSEVKNHDLIATQLRDFYRDLYSTQSTPRSAINRFLWTANVSQLTLTQADEIDKPIHTEEVIAAIACLELHKSPEPDGFLASFCRPVVMHWHPY</sequence>
<dbReference type="EMBL" id="JANPWB010000002">
    <property type="protein sequence ID" value="KAJ1210240.1"/>
    <property type="molecule type" value="Genomic_DNA"/>
</dbReference>
<keyword evidence="2" id="KW-1185">Reference proteome</keyword>
<proteinExistence type="predicted"/>
<dbReference type="AlphaFoldDB" id="A0AAV7WD69"/>
<comment type="caution">
    <text evidence="1">The sequence shown here is derived from an EMBL/GenBank/DDBJ whole genome shotgun (WGS) entry which is preliminary data.</text>
</comment>
<protein>
    <submittedName>
        <fullName evidence="1">Uncharacterized protein</fullName>
    </submittedName>
</protein>
<accession>A0AAV7WD69</accession>
<dbReference type="Proteomes" id="UP001066276">
    <property type="component" value="Chromosome 1_2"/>
</dbReference>
<evidence type="ECO:0000313" key="1">
    <source>
        <dbReference type="EMBL" id="KAJ1210240.1"/>
    </source>
</evidence>
<name>A0AAV7WD69_PLEWA</name>
<reference evidence="1" key="1">
    <citation type="journal article" date="2022" name="bioRxiv">
        <title>Sequencing and chromosome-scale assembly of the giantPleurodeles waltlgenome.</title>
        <authorList>
            <person name="Brown T."/>
            <person name="Elewa A."/>
            <person name="Iarovenko S."/>
            <person name="Subramanian E."/>
            <person name="Araus A.J."/>
            <person name="Petzold A."/>
            <person name="Susuki M."/>
            <person name="Suzuki K.-i.T."/>
            <person name="Hayashi T."/>
            <person name="Toyoda A."/>
            <person name="Oliveira C."/>
            <person name="Osipova E."/>
            <person name="Leigh N.D."/>
            <person name="Simon A."/>
            <person name="Yun M.H."/>
        </authorList>
    </citation>
    <scope>NUCLEOTIDE SEQUENCE</scope>
    <source>
        <strain evidence="1">20211129_DDA</strain>
        <tissue evidence="1">Liver</tissue>
    </source>
</reference>
<evidence type="ECO:0000313" key="2">
    <source>
        <dbReference type="Proteomes" id="UP001066276"/>
    </source>
</evidence>